<evidence type="ECO:0000313" key="1">
    <source>
        <dbReference type="EMBL" id="KAI4458388.1"/>
    </source>
</evidence>
<reference evidence="1" key="1">
    <citation type="submission" date="2022-04" db="EMBL/GenBank/DDBJ databases">
        <title>Chromosome-scale genome assembly of Holotrichia oblita Faldermann.</title>
        <authorList>
            <person name="Rongchong L."/>
        </authorList>
    </citation>
    <scope>NUCLEOTIDE SEQUENCE</scope>
    <source>
        <strain evidence="1">81SQS9</strain>
    </source>
</reference>
<evidence type="ECO:0000313" key="2">
    <source>
        <dbReference type="Proteomes" id="UP001056778"/>
    </source>
</evidence>
<comment type="caution">
    <text evidence="1">The sequence shown here is derived from an EMBL/GenBank/DDBJ whole genome shotgun (WGS) entry which is preliminary data.</text>
</comment>
<sequence length="131" mass="14880">MFAKIYLRYNPYTHVCTSPPSNHLLSDGDRDQENALVRDLDHLTGNQLRAEAELQCVRKSGSRLHSEVIGLGDSNDDNLPLSKIASSSTARKQIKKKVVEKRHWKGIDLPGHQRRECNGPEFLDSNRYPVE</sequence>
<organism evidence="1 2">
    <name type="scientific">Holotrichia oblita</name>
    <name type="common">Chafer beetle</name>
    <dbReference type="NCBI Taxonomy" id="644536"/>
    <lineage>
        <taxon>Eukaryota</taxon>
        <taxon>Metazoa</taxon>
        <taxon>Ecdysozoa</taxon>
        <taxon>Arthropoda</taxon>
        <taxon>Hexapoda</taxon>
        <taxon>Insecta</taxon>
        <taxon>Pterygota</taxon>
        <taxon>Neoptera</taxon>
        <taxon>Endopterygota</taxon>
        <taxon>Coleoptera</taxon>
        <taxon>Polyphaga</taxon>
        <taxon>Scarabaeiformia</taxon>
        <taxon>Scarabaeidae</taxon>
        <taxon>Melolonthinae</taxon>
        <taxon>Holotrichia</taxon>
    </lineage>
</organism>
<dbReference type="Proteomes" id="UP001056778">
    <property type="component" value="Chromosome 7"/>
</dbReference>
<accession>A0ACB9SU36</accession>
<gene>
    <name evidence="1" type="ORF">MML48_7g00001404</name>
</gene>
<protein>
    <submittedName>
        <fullName evidence="1">Uncharacterized protein</fullName>
    </submittedName>
</protein>
<name>A0ACB9SU36_HOLOL</name>
<proteinExistence type="predicted"/>
<keyword evidence="2" id="KW-1185">Reference proteome</keyword>
<dbReference type="EMBL" id="CM043021">
    <property type="protein sequence ID" value="KAI4458388.1"/>
    <property type="molecule type" value="Genomic_DNA"/>
</dbReference>